<proteinExistence type="predicted"/>
<dbReference type="SUPFAM" id="SSF56784">
    <property type="entry name" value="HAD-like"/>
    <property type="match status" value="1"/>
</dbReference>
<dbReference type="PROSITE" id="PS01229">
    <property type="entry name" value="COF_2"/>
    <property type="match status" value="1"/>
</dbReference>
<keyword evidence="2" id="KW-1185">Reference proteome</keyword>
<comment type="caution">
    <text evidence="1">The sequence shown here is derived from an EMBL/GenBank/DDBJ whole genome shotgun (WGS) entry which is preliminary data.</text>
</comment>
<dbReference type="Gene3D" id="3.30.1240.10">
    <property type="match status" value="1"/>
</dbReference>
<dbReference type="InterPro" id="IPR000150">
    <property type="entry name" value="Cof"/>
</dbReference>
<sequence length="286" mass="31305">MKKLIAIDLDGTLLSSNIEISEVNVQAIQKAQKAGHVVMICSGRAPEDIKTVISQTPLECPVAGSNGTMVLADGKLLSQISIDKNNVKTVANILNENKYPFKIYSSQGIFVASTWTERMLAFLEQNQEVSKGLTPKEYKFMTEQPKETDTIKIFDHIDDVLNKENIAVQKFFIPTISGKTELISKLDEIEGISITTSGPFNIEIMDTNGHKGNGIKVMAEYYNIPIENTVAIGDNFNDVPMLEAAGLSVAMGNADPFVKDIADVVTLTNNEHGVAHAIEKYVLTNN</sequence>
<organism evidence="1 2">
    <name type="scientific">Metabacillus bambusae</name>
    <dbReference type="NCBI Taxonomy" id="2795218"/>
    <lineage>
        <taxon>Bacteria</taxon>
        <taxon>Bacillati</taxon>
        <taxon>Bacillota</taxon>
        <taxon>Bacilli</taxon>
        <taxon>Bacillales</taxon>
        <taxon>Bacillaceae</taxon>
        <taxon>Metabacillus</taxon>
    </lineage>
</organism>
<dbReference type="InterPro" id="IPR023214">
    <property type="entry name" value="HAD_sf"/>
</dbReference>
<protein>
    <submittedName>
        <fullName evidence="1">HAD family phosphatase</fullName>
    </submittedName>
</protein>
<dbReference type="InterPro" id="IPR036412">
    <property type="entry name" value="HAD-like_sf"/>
</dbReference>
<accession>A0ABS3N3T9</accession>
<dbReference type="SFLD" id="SFLDG01140">
    <property type="entry name" value="C2.B:_Phosphomannomutase_and_P"/>
    <property type="match status" value="1"/>
</dbReference>
<gene>
    <name evidence="1" type="ORF">I7822_14415</name>
</gene>
<dbReference type="Proteomes" id="UP000663981">
    <property type="component" value="Unassembled WGS sequence"/>
</dbReference>
<dbReference type="SFLD" id="SFLDG01144">
    <property type="entry name" value="C2.B.4:_PGP_Like"/>
    <property type="match status" value="1"/>
</dbReference>
<dbReference type="Gene3D" id="3.40.50.1000">
    <property type="entry name" value="HAD superfamily/HAD-like"/>
    <property type="match status" value="1"/>
</dbReference>
<dbReference type="SFLD" id="SFLDS00003">
    <property type="entry name" value="Haloacid_Dehalogenase"/>
    <property type="match status" value="1"/>
</dbReference>
<evidence type="ECO:0000313" key="1">
    <source>
        <dbReference type="EMBL" id="MBO1512848.1"/>
    </source>
</evidence>
<reference evidence="1 2" key="1">
    <citation type="submission" date="2021-03" db="EMBL/GenBank/DDBJ databases">
        <title>Whole genome sequence of Metabacillus bambusae BG109.</title>
        <authorList>
            <person name="Jeong J.W."/>
        </authorList>
    </citation>
    <scope>NUCLEOTIDE SEQUENCE [LARGE SCALE GENOMIC DNA]</scope>
    <source>
        <strain evidence="1 2">BG109</strain>
    </source>
</reference>
<evidence type="ECO:0000313" key="2">
    <source>
        <dbReference type="Proteomes" id="UP000663981"/>
    </source>
</evidence>
<name>A0ABS3N3T9_9BACI</name>
<dbReference type="PANTHER" id="PTHR10000:SF55">
    <property type="entry name" value="5-AMINO-6-(5-PHOSPHO-D-RIBITYLAMINO)URACIL PHOSPHATASE YCSE"/>
    <property type="match status" value="1"/>
</dbReference>
<dbReference type="PANTHER" id="PTHR10000">
    <property type="entry name" value="PHOSPHOSERINE PHOSPHATASE"/>
    <property type="match status" value="1"/>
</dbReference>
<dbReference type="InterPro" id="IPR006379">
    <property type="entry name" value="HAD-SF_hydro_IIB"/>
</dbReference>
<dbReference type="NCBIfam" id="TIGR00099">
    <property type="entry name" value="Cof-subfamily"/>
    <property type="match status" value="1"/>
</dbReference>
<dbReference type="PROSITE" id="PS01228">
    <property type="entry name" value="COF_1"/>
    <property type="match status" value="1"/>
</dbReference>
<dbReference type="RefSeq" id="WP_207979307.1">
    <property type="nucleotide sequence ID" value="NZ_JAGDEL010000010.1"/>
</dbReference>
<dbReference type="NCBIfam" id="TIGR01484">
    <property type="entry name" value="HAD-SF-IIB"/>
    <property type="match status" value="1"/>
</dbReference>
<dbReference type="CDD" id="cd07516">
    <property type="entry name" value="HAD_Pase"/>
    <property type="match status" value="1"/>
</dbReference>
<dbReference type="EMBL" id="JAGDEL010000010">
    <property type="protein sequence ID" value="MBO1512848.1"/>
    <property type="molecule type" value="Genomic_DNA"/>
</dbReference>
<dbReference type="Pfam" id="PF08282">
    <property type="entry name" value="Hydrolase_3"/>
    <property type="match status" value="1"/>
</dbReference>